<evidence type="ECO:0000256" key="5">
    <source>
        <dbReference type="ARBA" id="ARBA00023004"/>
    </source>
</evidence>
<keyword evidence="9" id="KW-1185">Reference proteome</keyword>
<protein>
    <submittedName>
        <fullName evidence="8">Ribosomal subunit interface protein</fullName>
    </submittedName>
</protein>
<dbReference type="GO" id="GO:0005506">
    <property type="term" value="F:iron ion binding"/>
    <property type="evidence" value="ECO:0007669"/>
    <property type="project" value="InterPro"/>
</dbReference>
<organism evidence="8 9">
    <name type="scientific">Mycolicibacterium anyangense</name>
    <dbReference type="NCBI Taxonomy" id="1431246"/>
    <lineage>
        <taxon>Bacteria</taxon>
        <taxon>Bacillati</taxon>
        <taxon>Actinomycetota</taxon>
        <taxon>Actinomycetes</taxon>
        <taxon>Mycobacteriales</taxon>
        <taxon>Mycobacteriaceae</taxon>
        <taxon>Mycolicibacterium</taxon>
    </lineage>
</organism>
<dbReference type="EMBL" id="AP022620">
    <property type="protein sequence ID" value="BBZ78785.1"/>
    <property type="molecule type" value="Genomic_DNA"/>
</dbReference>
<dbReference type="PROSITE" id="PS51296">
    <property type="entry name" value="RIESKE"/>
    <property type="match status" value="1"/>
</dbReference>
<feature type="domain" description="Rieske" evidence="7">
    <location>
        <begin position="55"/>
        <end position="164"/>
    </location>
</feature>
<dbReference type="GO" id="GO:0051537">
    <property type="term" value="F:2 iron, 2 sulfur cluster binding"/>
    <property type="evidence" value="ECO:0007669"/>
    <property type="project" value="UniProtKB-KW"/>
</dbReference>
<dbReference type="SUPFAM" id="SSF50022">
    <property type="entry name" value="ISP domain"/>
    <property type="match status" value="1"/>
</dbReference>
<dbReference type="InterPro" id="IPR017941">
    <property type="entry name" value="Rieske_2Fe-2S"/>
</dbReference>
<gene>
    <name evidence="8" type="ORF">MANY_41220</name>
</gene>
<dbReference type="CDD" id="cd03469">
    <property type="entry name" value="Rieske_RO_Alpha_N"/>
    <property type="match status" value="1"/>
</dbReference>
<dbReference type="Gene3D" id="3.90.380.10">
    <property type="entry name" value="Naphthalene 1,2-dioxygenase Alpha Subunit, Chain A, domain 1"/>
    <property type="match status" value="2"/>
</dbReference>
<evidence type="ECO:0000256" key="1">
    <source>
        <dbReference type="ARBA" id="ARBA00001962"/>
    </source>
</evidence>
<keyword evidence="5" id="KW-0408">Iron</keyword>
<dbReference type="Pfam" id="PF00355">
    <property type="entry name" value="Rieske"/>
    <property type="match status" value="1"/>
</dbReference>
<evidence type="ECO:0000256" key="3">
    <source>
        <dbReference type="ARBA" id="ARBA00022723"/>
    </source>
</evidence>
<dbReference type="GO" id="GO:0016705">
    <property type="term" value="F:oxidoreductase activity, acting on paired donors, with incorporation or reduction of molecular oxygen"/>
    <property type="evidence" value="ECO:0007669"/>
    <property type="project" value="UniProtKB-ARBA"/>
</dbReference>
<dbReference type="PRINTS" id="PR00090">
    <property type="entry name" value="RNGDIOXGNASE"/>
</dbReference>
<comment type="cofactor">
    <cofactor evidence="1">
        <name>Fe cation</name>
        <dbReference type="ChEBI" id="CHEBI:24875"/>
    </cofactor>
</comment>
<keyword evidence="3" id="KW-0479">Metal-binding</keyword>
<reference evidence="8 9" key="1">
    <citation type="journal article" date="2019" name="Emerg. Microbes Infect.">
        <title>Comprehensive subspecies identification of 175 nontuberculous mycobacteria species based on 7547 genomic profiles.</title>
        <authorList>
            <person name="Matsumoto Y."/>
            <person name="Kinjo T."/>
            <person name="Motooka D."/>
            <person name="Nabeya D."/>
            <person name="Jung N."/>
            <person name="Uechi K."/>
            <person name="Horii T."/>
            <person name="Iida T."/>
            <person name="Fujita J."/>
            <person name="Nakamura S."/>
        </authorList>
    </citation>
    <scope>NUCLEOTIDE SEQUENCE [LARGE SCALE GENOMIC DNA]</scope>
    <source>
        <strain evidence="8 9">JCM 30275</strain>
    </source>
</reference>
<name>A0A6N4WDD6_9MYCO</name>
<evidence type="ECO:0000313" key="8">
    <source>
        <dbReference type="EMBL" id="BBZ78785.1"/>
    </source>
</evidence>
<dbReference type="Proteomes" id="UP000467249">
    <property type="component" value="Chromosome"/>
</dbReference>
<dbReference type="InterPro" id="IPR001663">
    <property type="entry name" value="Rng_hydr_dOase-A"/>
</dbReference>
<keyword evidence="2" id="KW-0001">2Fe-2S</keyword>
<dbReference type="Pfam" id="PF00848">
    <property type="entry name" value="Ring_hydroxyl_A"/>
    <property type="match status" value="1"/>
</dbReference>
<dbReference type="GO" id="GO:0004497">
    <property type="term" value="F:monooxygenase activity"/>
    <property type="evidence" value="ECO:0007669"/>
    <property type="project" value="UniProtKB-ARBA"/>
</dbReference>
<sequence length="386" mass="43445">MQVAVQHELIERYRKFAGEKSTQLSDGPLMLSASEYTSPEQLELERELLFRRQPIVVCLTADVPDVGSVLATHIDGVPLLVTRAKDGRARVFVNACRHRGAPLVEPDCRRSGARNLSCPFHAWLYSLDGEVIRKPIAKDFFDVPGESFGLKEVSSDEAHGLIFAQLEGGPVDADSRLGRLSEDLDSFGLAGFHHVETRKAIQNCNWKMVIDTFLEAYHVFSLHSTTISRLYHSHPQLFDAYNEHCRLIGIRKTIDDIGEDRSTWQFPPHATIHYFVFPNTLVVHQLDHFEVWRIFPHETPGNAVVETSIYAPEPPNDDTIKKWILNLDILMQVTGQEDFPMCKKIQEGLERGSLDAVVLGQNEPGLIHFHEQIAKALGPVDSGVNL</sequence>
<proteinExistence type="predicted"/>
<keyword evidence="4" id="KW-0560">Oxidoreductase</keyword>
<evidence type="ECO:0000256" key="6">
    <source>
        <dbReference type="ARBA" id="ARBA00023014"/>
    </source>
</evidence>
<dbReference type="SUPFAM" id="SSF55961">
    <property type="entry name" value="Bet v1-like"/>
    <property type="match status" value="1"/>
</dbReference>
<dbReference type="Gene3D" id="2.102.10.10">
    <property type="entry name" value="Rieske [2Fe-2S] iron-sulphur domain"/>
    <property type="match status" value="1"/>
</dbReference>
<evidence type="ECO:0000256" key="2">
    <source>
        <dbReference type="ARBA" id="ARBA00022714"/>
    </source>
</evidence>
<dbReference type="InterPro" id="IPR036922">
    <property type="entry name" value="Rieske_2Fe-2S_sf"/>
</dbReference>
<dbReference type="AlphaFoldDB" id="A0A6N4WDD6"/>
<dbReference type="PANTHER" id="PTHR43756">
    <property type="entry name" value="CHOLINE MONOOXYGENASE, CHLOROPLASTIC"/>
    <property type="match status" value="1"/>
</dbReference>
<dbReference type="InterPro" id="IPR015879">
    <property type="entry name" value="Ring_hydroxy_dOase_asu_C_dom"/>
</dbReference>
<dbReference type="RefSeq" id="WP_163805887.1">
    <property type="nucleotide sequence ID" value="NZ_AP022620.1"/>
</dbReference>
<accession>A0A6N4WDD6</accession>
<evidence type="ECO:0000313" key="9">
    <source>
        <dbReference type="Proteomes" id="UP000467249"/>
    </source>
</evidence>
<dbReference type="KEGG" id="many:MANY_41220"/>
<keyword evidence="6" id="KW-0411">Iron-sulfur</keyword>
<evidence type="ECO:0000259" key="7">
    <source>
        <dbReference type="PROSITE" id="PS51296"/>
    </source>
</evidence>
<dbReference type="PANTHER" id="PTHR43756:SF5">
    <property type="entry name" value="CHOLINE MONOOXYGENASE, CHLOROPLASTIC"/>
    <property type="match status" value="1"/>
</dbReference>
<evidence type="ECO:0000256" key="4">
    <source>
        <dbReference type="ARBA" id="ARBA00023002"/>
    </source>
</evidence>